<organism evidence="1">
    <name type="scientific">marine sediment metagenome</name>
    <dbReference type="NCBI Taxonomy" id="412755"/>
    <lineage>
        <taxon>unclassified sequences</taxon>
        <taxon>metagenomes</taxon>
        <taxon>ecological metagenomes</taxon>
    </lineage>
</organism>
<dbReference type="EMBL" id="LAZR01000009">
    <property type="protein sequence ID" value="KKO08629.1"/>
    <property type="molecule type" value="Genomic_DNA"/>
</dbReference>
<proteinExistence type="predicted"/>
<gene>
    <name evidence="1" type="ORF">LCGC14_0045690</name>
</gene>
<sequence length="46" mass="5010">MSESMSALEPDGFSADVLSAEPDNTDLYICILLFTNTLIEICIAEL</sequence>
<accession>A0A0F9YUV8</accession>
<reference evidence="1" key="1">
    <citation type="journal article" date="2015" name="Nature">
        <title>Complex archaea that bridge the gap between prokaryotes and eukaryotes.</title>
        <authorList>
            <person name="Spang A."/>
            <person name="Saw J.H."/>
            <person name="Jorgensen S.L."/>
            <person name="Zaremba-Niedzwiedzka K."/>
            <person name="Martijn J."/>
            <person name="Lind A.E."/>
            <person name="van Eijk R."/>
            <person name="Schleper C."/>
            <person name="Guy L."/>
            <person name="Ettema T.J."/>
        </authorList>
    </citation>
    <scope>NUCLEOTIDE SEQUENCE</scope>
</reference>
<dbReference type="AlphaFoldDB" id="A0A0F9YUV8"/>
<name>A0A0F9YUV8_9ZZZZ</name>
<evidence type="ECO:0000313" key="1">
    <source>
        <dbReference type="EMBL" id="KKO08629.1"/>
    </source>
</evidence>
<protein>
    <submittedName>
        <fullName evidence="1">Uncharacterized protein</fullName>
    </submittedName>
</protein>
<comment type="caution">
    <text evidence="1">The sequence shown here is derived from an EMBL/GenBank/DDBJ whole genome shotgun (WGS) entry which is preliminary data.</text>
</comment>